<evidence type="ECO:0000313" key="3">
    <source>
        <dbReference type="Proteomes" id="UP000011554"/>
    </source>
</evidence>
<dbReference type="AlphaFoldDB" id="M0AS30"/>
<sequence>MGDFEDEHANIHRKLDTVFAWAFGNDEDATDRGFAGDMDDQFDDLAEQLEEIQERLDDRHEEISRRIDDLINALHDEESLEFDRDDVD</sequence>
<reference evidence="2 3" key="1">
    <citation type="journal article" date="2014" name="PLoS Genet.">
        <title>Phylogenetically driven sequencing of extremely halophilic archaea reveals strategies for static and dynamic osmo-response.</title>
        <authorList>
            <person name="Becker E.A."/>
            <person name="Seitzer P.M."/>
            <person name="Tritt A."/>
            <person name="Larsen D."/>
            <person name="Krusor M."/>
            <person name="Yao A.I."/>
            <person name="Wu D."/>
            <person name="Madern D."/>
            <person name="Eisen J.A."/>
            <person name="Darling A.E."/>
            <person name="Facciotti M.T."/>
        </authorList>
    </citation>
    <scope>NUCLEOTIDE SEQUENCE [LARGE SCALE GENOMIC DNA]</scope>
    <source>
        <strain evidence="2 3">DSM 12278</strain>
    </source>
</reference>
<dbReference type="EMBL" id="AOIO01000029">
    <property type="protein sequence ID" value="ELZ00758.1"/>
    <property type="molecule type" value="Genomic_DNA"/>
</dbReference>
<protein>
    <submittedName>
        <fullName evidence="2">Uncharacterized protein</fullName>
    </submittedName>
</protein>
<evidence type="ECO:0000256" key="1">
    <source>
        <dbReference type="SAM" id="Coils"/>
    </source>
</evidence>
<proteinExistence type="predicted"/>
<accession>M0AS30</accession>
<feature type="coiled-coil region" evidence="1">
    <location>
        <begin position="35"/>
        <end position="73"/>
    </location>
</feature>
<evidence type="ECO:0000313" key="2">
    <source>
        <dbReference type="EMBL" id="ELZ00758.1"/>
    </source>
</evidence>
<dbReference type="PATRIC" id="fig|29540.5.peg.2234"/>
<name>M0AS30_NATA1</name>
<gene>
    <name evidence="2" type="ORF">C481_11005</name>
</gene>
<comment type="caution">
    <text evidence="2">The sequence shown here is derived from an EMBL/GenBank/DDBJ whole genome shotgun (WGS) entry which is preliminary data.</text>
</comment>
<keyword evidence="3" id="KW-1185">Reference proteome</keyword>
<dbReference type="Proteomes" id="UP000011554">
    <property type="component" value="Unassembled WGS sequence"/>
</dbReference>
<organism evidence="2 3">
    <name type="scientific">Natrialba asiatica (strain ATCC 700177 / DSM 12278 / JCM 9576 / FERM P-10747 / NBRC 102637 / 172P1)</name>
    <dbReference type="NCBI Taxonomy" id="29540"/>
    <lineage>
        <taxon>Archaea</taxon>
        <taxon>Methanobacteriati</taxon>
        <taxon>Methanobacteriota</taxon>
        <taxon>Stenosarchaea group</taxon>
        <taxon>Halobacteria</taxon>
        <taxon>Halobacteriales</taxon>
        <taxon>Natrialbaceae</taxon>
        <taxon>Natrialba</taxon>
    </lineage>
</organism>
<keyword evidence="1" id="KW-0175">Coiled coil</keyword>